<evidence type="ECO:0000313" key="2">
    <source>
        <dbReference type="Proteomes" id="UP000282002"/>
    </source>
</evidence>
<proteinExistence type="predicted"/>
<protein>
    <recommendedName>
        <fullName evidence="3">ABM domain-containing protein</fullName>
    </recommendedName>
</protein>
<reference evidence="1 2" key="1">
    <citation type="submission" date="2018-12" db="EMBL/GenBank/DDBJ databases">
        <title>Complete genome sequencing of Tabrizicola sp. K13M18.</title>
        <authorList>
            <person name="Bae J.-W."/>
        </authorList>
    </citation>
    <scope>NUCLEOTIDE SEQUENCE [LARGE SCALE GENOMIC DNA]</scope>
    <source>
        <strain evidence="1 2">K13M18</strain>
    </source>
</reference>
<organism evidence="1 2">
    <name type="scientific">Tabrizicola piscis</name>
    <dbReference type="NCBI Taxonomy" id="2494374"/>
    <lineage>
        <taxon>Bacteria</taxon>
        <taxon>Pseudomonadati</taxon>
        <taxon>Pseudomonadota</taxon>
        <taxon>Alphaproteobacteria</taxon>
        <taxon>Rhodobacterales</taxon>
        <taxon>Paracoccaceae</taxon>
        <taxon>Tabrizicola</taxon>
    </lineage>
</organism>
<dbReference type="RefSeq" id="WP_125324862.1">
    <property type="nucleotide sequence ID" value="NZ_CP034328.1"/>
</dbReference>
<dbReference type="EMBL" id="CP034328">
    <property type="protein sequence ID" value="AZL58661.1"/>
    <property type="molecule type" value="Genomic_DNA"/>
</dbReference>
<name>A0A3S8U4Y4_9RHOB</name>
<dbReference type="KEGG" id="taw:EI545_07320"/>
<keyword evidence="2" id="KW-1185">Reference proteome</keyword>
<dbReference type="Proteomes" id="UP000282002">
    <property type="component" value="Chromosome"/>
</dbReference>
<sequence length="128" mass="14217">MMMAGIGITVVNRYRLVSGRQAFLTATTALVRRVQRDGHRGVLDYRFFCTEGSEEGQAVVRYRDAEAWVGHHDLAMGWPEMAALRAAAELEEITFFGPISDAMRVWIDAMGLAGKVRHQGEAVAGFCR</sequence>
<dbReference type="AlphaFoldDB" id="A0A3S8U4Y4"/>
<evidence type="ECO:0000313" key="1">
    <source>
        <dbReference type="EMBL" id="AZL58661.1"/>
    </source>
</evidence>
<accession>A0A3S8U4Y4</accession>
<dbReference type="OrthoDB" id="7864820at2"/>
<evidence type="ECO:0008006" key="3">
    <source>
        <dbReference type="Google" id="ProtNLM"/>
    </source>
</evidence>
<gene>
    <name evidence="1" type="ORF">EI545_07320</name>
</gene>